<feature type="domain" description="N-acetyltransferase" evidence="1">
    <location>
        <begin position="1"/>
        <end position="152"/>
    </location>
</feature>
<dbReference type="CDD" id="cd04301">
    <property type="entry name" value="NAT_SF"/>
    <property type="match status" value="1"/>
</dbReference>
<dbReference type="SUPFAM" id="SSF55729">
    <property type="entry name" value="Acyl-CoA N-acyltransferases (Nat)"/>
    <property type="match status" value="1"/>
</dbReference>
<organism evidence="2 3">
    <name type="scientific">Anaerocolumna chitinilytica</name>
    <dbReference type="NCBI Taxonomy" id="1727145"/>
    <lineage>
        <taxon>Bacteria</taxon>
        <taxon>Bacillati</taxon>
        <taxon>Bacillota</taxon>
        <taxon>Clostridia</taxon>
        <taxon>Lachnospirales</taxon>
        <taxon>Lachnospiraceae</taxon>
        <taxon>Anaerocolumna</taxon>
    </lineage>
</organism>
<dbReference type="InterPro" id="IPR016181">
    <property type="entry name" value="Acyl_CoA_acyltransferase"/>
</dbReference>
<reference evidence="2 3" key="2">
    <citation type="submission" date="2020-08" db="EMBL/GenBank/DDBJ databases">
        <authorList>
            <person name="Ueki A."/>
            <person name="Tonouchi A."/>
        </authorList>
    </citation>
    <scope>NUCLEOTIDE SEQUENCE [LARGE SCALE GENOMIC DNA]</scope>
    <source>
        <strain evidence="2 3">CTTW</strain>
    </source>
</reference>
<dbReference type="EMBL" id="AP023368">
    <property type="protein sequence ID" value="BCK00755.1"/>
    <property type="molecule type" value="Genomic_DNA"/>
</dbReference>
<dbReference type="PROSITE" id="PS51186">
    <property type="entry name" value="GNAT"/>
    <property type="match status" value="1"/>
</dbReference>
<protein>
    <submittedName>
        <fullName evidence="2">N-acetyltransferase</fullName>
    </submittedName>
</protein>
<accession>A0A7I8DTW4</accession>
<dbReference type="InterPro" id="IPR000182">
    <property type="entry name" value="GNAT_dom"/>
</dbReference>
<dbReference type="KEGG" id="acht:bsdcttw_37950"/>
<sequence length="152" mass="17800">MVRFIEEKEQKEFIAAAILSDLPEWFGLPDSTAEYIKHSKELPFWAVIEEDSAKGFIVLKETSKHTAEVYVMGVLKAVHQNGYGRKLFEAFYAYAKEHGYSFIQVKTVQEGHYDEYDRTIQFYKGLGFKEFECFPTLWDEWNPCQIYVMGIV</sequence>
<dbReference type="Proteomes" id="UP000515703">
    <property type="component" value="Chromosome"/>
</dbReference>
<dbReference type="RefSeq" id="WP_185256397.1">
    <property type="nucleotide sequence ID" value="NZ_AP023368.1"/>
</dbReference>
<evidence type="ECO:0000259" key="1">
    <source>
        <dbReference type="PROSITE" id="PS51186"/>
    </source>
</evidence>
<proteinExistence type="predicted"/>
<keyword evidence="2" id="KW-0808">Transferase</keyword>
<keyword evidence="3" id="KW-1185">Reference proteome</keyword>
<reference evidence="2 3" key="1">
    <citation type="submission" date="2020-08" db="EMBL/GenBank/DDBJ databases">
        <title>Draft genome sequencing of an Anaerocolumna strain isolated from anoxic soil subjected to BSD treatment.</title>
        <authorList>
            <person name="Uek A."/>
            <person name="Tonouchi A."/>
        </authorList>
    </citation>
    <scope>NUCLEOTIDE SEQUENCE [LARGE SCALE GENOMIC DNA]</scope>
    <source>
        <strain evidence="2 3">CTTW</strain>
    </source>
</reference>
<evidence type="ECO:0000313" key="3">
    <source>
        <dbReference type="Proteomes" id="UP000515703"/>
    </source>
</evidence>
<dbReference type="Pfam" id="PF00583">
    <property type="entry name" value="Acetyltransf_1"/>
    <property type="match status" value="1"/>
</dbReference>
<dbReference type="AlphaFoldDB" id="A0A7I8DTW4"/>
<gene>
    <name evidence="2" type="ORF">bsdcttw_37950</name>
</gene>
<name>A0A7I8DTW4_9FIRM</name>
<dbReference type="GO" id="GO:0016747">
    <property type="term" value="F:acyltransferase activity, transferring groups other than amino-acyl groups"/>
    <property type="evidence" value="ECO:0007669"/>
    <property type="project" value="InterPro"/>
</dbReference>
<dbReference type="Gene3D" id="3.40.630.30">
    <property type="match status" value="1"/>
</dbReference>
<evidence type="ECO:0000313" key="2">
    <source>
        <dbReference type="EMBL" id="BCK00755.1"/>
    </source>
</evidence>